<reference evidence="2 3" key="1">
    <citation type="submission" date="2024-11" db="EMBL/GenBank/DDBJ databases">
        <title>Adaptive evolution of stress response genes in parasites aligns with host niche diversity.</title>
        <authorList>
            <person name="Hahn C."/>
            <person name="Resl P."/>
        </authorList>
    </citation>
    <scope>NUCLEOTIDE SEQUENCE [LARGE SCALE GENOMIC DNA]</scope>
    <source>
        <strain evidence="2">EGGRZ-B1_66</strain>
        <tissue evidence="2">Body</tissue>
    </source>
</reference>
<keyword evidence="3" id="KW-1185">Reference proteome</keyword>
<keyword evidence="1" id="KW-0732">Signal</keyword>
<evidence type="ECO:0000313" key="2">
    <source>
        <dbReference type="EMBL" id="KAL3315230.1"/>
    </source>
</evidence>
<evidence type="ECO:0000313" key="3">
    <source>
        <dbReference type="Proteomes" id="UP001626550"/>
    </source>
</evidence>
<dbReference type="Proteomes" id="UP001626550">
    <property type="component" value="Unassembled WGS sequence"/>
</dbReference>
<accession>A0ABD2Q6N8</accession>
<evidence type="ECO:0000256" key="1">
    <source>
        <dbReference type="SAM" id="SignalP"/>
    </source>
</evidence>
<name>A0ABD2Q6N8_9PLAT</name>
<gene>
    <name evidence="2" type="ORF">Ciccas_006144</name>
</gene>
<dbReference type="EMBL" id="JBJKFK010000796">
    <property type="protein sequence ID" value="KAL3315230.1"/>
    <property type="molecule type" value="Genomic_DNA"/>
</dbReference>
<proteinExistence type="predicted"/>
<feature type="chain" id="PRO_5044868226" evidence="1">
    <location>
        <begin position="23"/>
        <end position="73"/>
    </location>
</feature>
<organism evidence="2 3">
    <name type="scientific">Cichlidogyrus casuarinus</name>
    <dbReference type="NCBI Taxonomy" id="1844966"/>
    <lineage>
        <taxon>Eukaryota</taxon>
        <taxon>Metazoa</taxon>
        <taxon>Spiralia</taxon>
        <taxon>Lophotrochozoa</taxon>
        <taxon>Platyhelminthes</taxon>
        <taxon>Monogenea</taxon>
        <taxon>Monopisthocotylea</taxon>
        <taxon>Dactylogyridea</taxon>
        <taxon>Ancyrocephalidae</taxon>
        <taxon>Cichlidogyrus</taxon>
    </lineage>
</organism>
<protein>
    <submittedName>
        <fullName evidence="2">Uncharacterized protein</fullName>
    </submittedName>
</protein>
<sequence>MKNFNAIIVLVSILAMLRSSSGLPTDPYFSQVVGTENEHSRQITIPLLEEAFSLLRNGGDKEKRGKSVVIWRV</sequence>
<feature type="signal peptide" evidence="1">
    <location>
        <begin position="1"/>
        <end position="22"/>
    </location>
</feature>
<dbReference type="AlphaFoldDB" id="A0ABD2Q6N8"/>
<comment type="caution">
    <text evidence="2">The sequence shown here is derived from an EMBL/GenBank/DDBJ whole genome shotgun (WGS) entry which is preliminary data.</text>
</comment>